<protein>
    <submittedName>
        <fullName evidence="1">Uncharacterized protein</fullName>
    </submittedName>
</protein>
<feature type="non-terminal residue" evidence="1">
    <location>
        <position position="1"/>
    </location>
</feature>
<name>A0A9K3GQW1_9EUKA</name>
<reference evidence="1 2" key="1">
    <citation type="journal article" date="2018" name="PLoS ONE">
        <title>The draft genome of Kipferlia bialata reveals reductive genome evolution in fornicate parasites.</title>
        <authorList>
            <person name="Tanifuji G."/>
            <person name="Takabayashi S."/>
            <person name="Kume K."/>
            <person name="Takagi M."/>
            <person name="Nakayama T."/>
            <person name="Kamikawa R."/>
            <person name="Inagaki Y."/>
            <person name="Hashimoto T."/>
        </authorList>
    </citation>
    <scope>NUCLEOTIDE SEQUENCE [LARGE SCALE GENOMIC DNA]</scope>
    <source>
        <strain evidence="1">NY0173</strain>
    </source>
</reference>
<comment type="caution">
    <text evidence="1">The sequence shown here is derived from an EMBL/GenBank/DDBJ whole genome shotgun (WGS) entry which is preliminary data.</text>
</comment>
<dbReference type="EMBL" id="BDIP01009061">
    <property type="protein sequence ID" value="GIQ92142.1"/>
    <property type="molecule type" value="Genomic_DNA"/>
</dbReference>
<proteinExistence type="predicted"/>
<organism evidence="1 2">
    <name type="scientific">Kipferlia bialata</name>
    <dbReference type="NCBI Taxonomy" id="797122"/>
    <lineage>
        <taxon>Eukaryota</taxon>
        <taxon>Metamonada</taxon>
        <taxon>Carpediemonas-like organisms</taxon>
        <taxon>Kipferlia</taxon>
    </lineage>
</organism>
<keyword evidence="2" id="KW-1185">Reference proteome</keyword>
<evidence type="ECO:0000313" key="2">
    <source>
        <dbReference type="Proteomes" id="UP000265618"/>
    </source>
</evidence>
<dbReference type="Proteomes" id="UP000265618">
    <property type="component" value="Unassembled WGS sequence"/>
</dbReference>
<accession>A0A9K3GQW1</accession>
<gene>
    <name evidence="1" type="ORF">KIPB_015752</name>
</gene>
<sequence length="66" mass="7173">MPPVQLDGELLRSMFIQCERPLDVERAVMACLRDGGRKLLLPGCLLGAFGAQSLAEVLSTMPSLEE</sequence>
<dbReference type="AlphaFoldDB" id="A0A9K3GQW1"/>
<evidence type="ECO:0000313" key="1">
    <source>
        <dbReference type="EMBL" id="GIQ92142.1"/>
    </source>
</evidence>